<comment type="caution">
    <text evidence="1">The sequence shown here is derived from an EMBL/GenBank/DDBJ whole genome shotgun (WGS) entry which is preliminary data.</text>
</comment>
<feature type="non-terminal residue" evidence="1">
    <location>
        <position position="133"/>
    </location>
</feature>
<dbReference type="Proteomes" id="UP000789525">
    <property type="component" value="Unassembled WGS sequence"/>
</dbReference>
<keyword evidence="2" id="KW-1185">Reference proteome</keyword>
<accession>A0ACA9R687</accession>
<evidence type="ECO:0000313" key="1">
    <source>
        <dbReference type="EMBL" id="CAG8779036.1"/>
    </source>
</evidence>
<feature type="non-terminal residue" evidence="1">
    <location>
        <position position="1"/>
    </location>
</feature>
<organism evidence="1 2">
    <name type="scientific">Acaulospora colombiana</name>
    <dbReference type="NCBI Taxonomy" id="27376"/>
    <lineage>
        <taxon>Eukaryota</taxon>
        <taxon>Fungi</taxon>
        <taxon>Fungi incertae sedis</taxon>
        <taxon>Mucoromycota</taxon>
        <taxon>Glomeromycotina</taxon>
        <taxon>Glomeromycetes</taxon>
        <taxon>Diversisporales</taxon>
        <taxon>Acaulosporaceae</taxon>
        <taxon>Acaulospora</taxon>
    </lineage>
</organism>
<gene>
    <name evidence="1" type="ORF">ACOLOM_LOCUS14239</name>
</gene>
<protein>
    <submittedName>
        <fullName evidence="1">1883_t:CDS:1</fullName>
    </submittedName>
</protein>
<name>A0ACA9R687_9GLOM</name>
<reference evidence="1" key="1">
    <citation type="submission" date="2021-06" db="EMBL/GenBank/DDBJ databases">
        <authorList>
            <person name="Kallberg Y."/>
            <person name="Tangrot J."/>
            <person name="Rosling A."/>
        </authorList>
    </citation>
    <scope>NUCLEOTIDE SEQUENCE</scope>
    <source>
        <strain evidence="1">CL356</strain>
    </source>
</reference>
<dbReference type="EMBL" id="CAJVPT010070188">
    <property type="protein sequence ID" value="CAG8779036.1"/>
    <property type="molecule type" value="Genomic_DNA"/>
</dbReference>
<evidence type="ECO:0000313" key="2">
    <source>
        <dbReference type="Proteomes" id="UP000789525"/>
    </source>
</evidence>
<sequence length="133" mass="14049">SSETGNTEAFALANDATTRTGLTPLHGAASRGHIEIVQWRAIADIEDKEGETALHKAALNGHLHVVEYLISSAGADVHSQDGDGWTPLHNACSKGYLDIVRYLCNHGATQPSNDPHASLSGVDVKSKGGWTPL</sequence>
<proteinExistence type="predicted"/>